<keyword evidence="7" id="KW-0677">Repeat</keyword>
<dbReference type="PANTHER" id="PTHR11311:SF16">
    <property type="entry name" value="SPONDIN-1"/>
    <property type="match status" value="1"/>
</dbReference>
<dbReference type="Pfam" id="PF19028">
    <property type="entry name" value="TSP1_spondin"/>
    <property type="match status" value="1"/>
</dbReference>
<dbReference type="PROSITE" id="PS50092">
    <property type="entry name" value="TSP1"/>
    <property type="match status" value="4"/>
</dbReference>
<dbReference type="SUPFAM" id="SSF57362">
    <property type="entry name" value="BPTI-like"/>
    <property type="match status" value="1"/>
</dbReference>
<dbReference type="Pfam" id="PF06468">
    <property type="entry name" value="Spond_N"/>
    <property type="match status" value="1"/>
</dbReference>
<evidence type="ECO:0000259" key="14">
    <source>
        <dbReference type="PROSITE" id="PS51019"/>
    </source>
</evidence>
<dbReference type="InterPro" id="IPR020901">
    <property type="entry name" value="Prtase_inh_Kunz-CS"/>
</dbReference>
<dbReference type="InterPro" id="IPR036383">
    <property type="entry name" value="TSP1_rpt_sf"/>
</dbReference>
<dbReference type="PRINTS" id="PR00759">
    <property type="entry name" value="BASICPTASE"/>
</dbReference>
<dbReference type="EMBL" id="OU892288">
    <property type="protein sequence ID" value="CAG9762897.1"/>
    <property type="molecule type" value="Genomic_DNA"/>
</dbReference>
<dbReference type="AlphaFoldDB" id="A0A9N9QKX8"/>
<dbReference type="Proteomes" id="UP001152799">
    <property type="component" value="Chromosome 12"/>
</dbReference>
<dbReference type="CDD" id="cd00109">
    <property type="entry name" value="Kunitz-type"/>
    <property type="match status" value="1"/>
</dbReference>
<keyword evidence="3" id="KW-0964">Secreted</keyword>
<dbReference type="SMART" id="SM00131">
    <property type="entry name" value="KU"/>
    <property type="match status" value="1"/>
</dbReference>
<proteinExistence type="predicted"/>
<dbReference type="PROSITE" id="PS51019">
    <property type="entry name" value="REELIN"/>
    <property type="match status" value="1"/>
</dbReference>
<dbReference type="NCBIfam" id="NF038123">
    <property type="entry name" value="NF038123_dom"/>
    <property type="match status" value="1"/>
</dbReference>
<gene>
    <name evidence="16" type="ORF">CEUTPL_LOCUS3568</name>
</gene>
<evidence type="ECO:0000256" key="7">
    <source>
        <dbReference type="ARBA" id="ARBA00022737"/>
    </source>
</evidence>
<feature type="domain" description="Spondin" evidence="15">
    <location>
        <begin position="179"/>
        <end position="369"/>
    </location>
</feature>
<organism evidence="16 17">
    <name type="scientific">Ceutorhynchus assimilis</name>
    <name type="common">cabbage seed weevil</name>
    <dbReference type="NCBI Taxonomy" id="467358"/>
    <lineage>
        <taxon>Eukaryota</taxon>
        <taxon>Metazoa</taxon>
        <taxon>Ecdysozoa</taxon>
        <taxon>Arthropoda</taxon>
        <taxon>Hexapoda</taxon>
        <taxon>Insecta</taxon>
        <taxon>Pterygota</taxon>
        <taxon>Neoptera</taxon>
        <taxon>Endopterygota</taxon>
        <taxon>Coleoptera</taxon>
        <taxon>Polyphaga</taxon>
        <taxon>Cucujiformia</taxon>
        <taxon>Curculionidae</taxon>
        <taxon>Ceutorhynchinae</taxon>
        <taxon>Ceutorhynchus</taxon>
    </lineage>
</organism>
<evidence type="ECO:0000256" key="2">
    <source>
        <dbReference type="ARBA" id="ARBA00019594"/>
    </source>
</evidence>
<dbReference type="SMART" id="SM00209">
    <property type="entry name" value="TSP1"/>
    <property type="match status" value="4"/>
</dbReference>
<evidence type="ECO:0000256" key="5">
    <source>
        <dbReference type="ARBA" id="ARBA00022723"/>
    </source>
</evidence>
<dbReference type="Gene3D" id="2.20.100.10">
    <property type="entry name" value="Thrombospondin type-1 (TSP1) repeat"/>
    <property type="match status" value="4"/>
</dbReference>
<dbReference type="Pfam" id="PF00090">
    <property type="entry name" value="TSP_1"/>
    <property type="match status" value="3"/>
</dbReference>
<dbReference type="Gene3D" id="2.60.40.2130">
    <property type="entry name" value="F-spondin domain"/>
    <property type="match status" value="1"/>
</dbReference>
<keyword evidence="4" id="KW-0272">Extracellular matrix</keyword>
<keyword evidence="6 12" id="KW-0732">Signal</keyword>
<evidence type="ECO:0000256" key="3">
    <source>
        <dbReference type="ARBA" id="ARBA00022525"/>
    </source>
</evidence>
<evidence type="ECO:0000313" key="17">
    <source>
        <dbReference type="Proteomes" id="UP001152799"/>
    </source>
</evidence>
<evidence type="ECO:0000256" key="8">
    <source>
        <dbReference type="ARBA" id="ARBA00022889"/>
    </source>
</evidence>
<evidence type="ECO:0000313" key="16">
    <source>
        <dbReference type="EMBL" id="CAG9762897.1"/>
    </source>
</evidence>
<evidence type="ECO:0000256" key="6">
    <source>
        <dbReference type="ARBA" id="ARBA00022729"/>
    </source>
</evidence>
<dbReference type="InterPro" id="IPR002861">
    <property type="entry name" value="Reeler_dom"/>
</dbReference>
<dbReference type="GO" id="GO:0031012">
    <property type="term" value="C:extracellular matrix"/>
    <property type="evidence" value="ECO:0007669"/>
    <property type="project" value="TreeGrafter"/>
</dbReference>
<keyword evidence="5" id="KW-0479">Metal-binding</keyword>
<evidence type="ECO:0000256" key="11">
    <source>
        <dbReference type="ARBA" id="ARBA00030964"/>
    </source>
</evidence>
<dbReference type="InterPro" id="IPR002223">
    <property type="entry name" value="Kunitz_BPTI"/>
</dbReference>
<dbReference type="Gene3D" id="2.60.40.4060">
    <property type="entry name" value="Reeler domain"/>
    <property type="match status" value="1"/>
</dbReference>
<accession>A0A9N9QKX8</accession>
<evidence type="ECO:0000256" key="10">
    <source>
        <dbReference type="ARBA" id="ARBA00023180"/>
    </source>
</evidence>
<keyword evidence="10" id="KW-0325">Glycoprotein</keyword>
<dbReference type="InterPro" id="IPR000884">
    <property type="entry name" value="TSP1_rpt"/>
</dbReference>
<dbReference type="PROSITE" id="PS51020">
    <property type="entry name" value="SPONDIN"/>
    <property type="match status" value="1"/>
</dbReference>
<evidence type="ECO:0000259" key="13">
    <source>
        <dbReference type="PROSITE" id="PS50279"/>
    </source>
</evidence>
<keyword evidence="8" id="KW-0130">Cell adhesion</keyword>
<dbReference type="Gene3D" id="4.10.410.10">
    <property type="entry name" value="Pancreatic trypsin inhibitor Kunitz domain"/>
    <property type="match status" value="1"/>
</dbReference>
<dbReference type="InterPro" id="IPR042307">
    <property type="entry name" value="Reeler_sf"/>
</dbReference>
<dbReference type="InterPro" id="IPR009465">
    <property type="entry name" value="Spondin_N"/>
</dbReference>
<dbReference type="InterPro" id="IPR038678">
    <property type="entry name" value="Spondin_N_sf"/>
</dbReference>
<dbReference type="OrthoDB" id="347314at2759"/>
<feature type="domain" description="Reelin" evidence="14">
    <location>
        <begin position="8"/>
        <end position="178"/>
    </location>
</feature>
<dbReference type="InterPro" id="IPR044004">
    <property type="entry name" value="TSP1_spondin_dom"/>
</dbReference>
<sequence>MLGELLLILIFQAASSTNIGLRCDMIPEGVTAPKCTEDFSRYKIDISGNPESYVPGEQYTVFLRAVEGQNNKFSHFIISVLNENPEKNIASDTSIGSLQLYGDALTKFSDTCQHAVVETDNQPKAEIQFLWVAPAKNSGCIKFKATVVESVDIWYSEDGDLSKILCEEAPDTDDTQPKILKNCCTCDEAKYEVTFEGLWSRNTHPKDFPTGSKITRFSDIIGASHTVNYSFWNYGDLASEGLQQLAELGNTRLLESELKAKSDHIRTIIKARGVSFPNITGKTFAVFRVDNKHHLMSIVSMIDPSPDWIVGVSGLELCMRNCSWIESKVFNLYPWDIGTDDGITYLSVNQPAAARQPIRKLKYDFPDDPRSPFYDPTGASMKPFARLKLTRQRLYEKSCDFSPNEDPDDSNSNCETTDWSPWSPCSVTCGRGVKYKQRRYKSEESKYICHKKLTERATCEAAQKYCPQIRRKEVEDPLCELGVWSPWSSCSATCGKGTKTRDRKFKNRYAAKRCGFGRTRQLILQQNLECWVEEKCSDYEEIEEGLDCAERPWTDWSPCSATCDKGFKERYKLSLKFTGHEAIYGPSRGKDNQDIEDDPCEKRIRETVECFERPCQKDTNKQPNVAVCSLPKDVGACKSNIDRWYFDTAKGRCEIFSFSGCEGNQNNFNTLELCQTLCTKYQRELIANSSQKHQTFDGSISGVISYNIQNDATTGNNNCGTIHLNSTIKYKNLNSISAYTDYMDKVDCVMSKWTDWTQCLPLDNDCGPGFKVKHRYVQVQARNGGAPCSKRLMKKKKCNLDCGK</sequence>
<dbReference type="GO" id="GO:0007155">
    <property type="term" value="P:cell adhesion"/>
    <property type="evidence" value="ECO:0007669"/>
    <property type="project" value="UniProtKB-KW"/>
</dbReference>
<dbReference type="PANTHER" id="PTHR11311">
    <property type="entry name" value="SPONDIN"/>
    <property type="match status" value="1"/>
</dbReference>
<feature type="chain" id="PRO_5040211873" description="Spondin-1" evidence="12">
    <location>
        <begin position="17"/>
        <end position="804"/>
    </location>
</feature>
<evidence type="ECO:0000256" key="12">
    <source>
        <dbReference type="SAM" id="SignalP"/>
    </source>
</evidence>
<dbReference type="CDD" id="cd08544">
    <property type="entry name" value="Reeler"/>
    <property type="match status" value="1"/>
</dbReference>
<evidence type="ECO:0000256" key="9">
    <source>
        <dbReference type="ARBA" id="ARBA00023157"/>
    </source>
</evidence>
<evidence type="ECO:0000256" key="4">
    <source>
        <dbReference type="ARBA" id="ARBA00022530"/>
    </source>
</evidence>
<evidence type="ECO:0000259" key="15">
    <source>
        <dbReference type="PROSITE" id="PS51020"/>
    </source>
</evidence>
<dbReference type="InterPro" id="IPR051418">
    <property type="entry name" value="Spondin/Thrombospondin_T1"/>
</dbReference>
<dbReference type="GO" id="GO:0046872">
    <property type="term" value="F:metal ion binding"/>
    <property type="evidence" value="ECO:0007669"/>
    <property type="project" value="UniProtKB-KW"/>
</dbReference>
<dbReference type="Pfam" id="PF00014">
    <property type="entry name" value="Kunitz_BPTI"/>
    <property type="match status" value="1"/>
</dbReference>
<dbReference type="GO" id="GO:0004867">
    <property type="term" value="F:serine-type endopeptidase inhibitor activity"/>
    <property type="evidence" value="ECO:0007669"/>
    <property type="project" value="InterPro"/>
</dbReference>
<dbReference type="InterPro" id="IPR036880">
    <property type="entry name" value="Kunitz_BPTI_sf"/>
</dbReference>
<reference evidence="16" key="1">
    <citation type="submission" date="2022-01" db="EMBL/GenBank/DDBJ databases">
        <authorList>
            <person name="King R."/>
        </authorList>
    </citation>
    <scope>NUCLEOTIDE SEQUENCE</scope>
</reference>
<keyword evidence="9" id="KW-1015">Disulfide bond</keyword>
<dbReference type="Pfam" id="PF02014">
    <property type="entry name" value="Reeler"/>
    <property type="match status" value="1"/>
</dbReference>
<comment type="subcellular location">
    <subcellularLocation>
        <location evidence="1">Secreted</location>
        <location evidence="1">Extracellular space</location>
        <location evidence="1">Extracellular matrix</location>
    </subcellularLocation>
</comment>
<protein>
    <recommendedName>
        <fullName evidence="2">Spondin-1</fullName>
    </recommendedName>
    <alternativeName>
        <fullName evidence="11">F-spondin</fullName>
    </alternativeName>
</protein>
<feature type="signal peptide" evidence="12">
    <location>
        <begin position="1"/>
        <end position="16"/>
    </location>
</feature>
<dbReference type="PROSITE" id="PS00280">
    <property type="entry name" value="BPTI_KUNITZ_1"/>
    <property type="match status" value="1"/>
</dbReference>
<feature type="domain" description="BPTI/Kunitz inhibitor" evidence="13">
    <location>
        <begin position="628"/>
        <end position="678"/>
    </location>
</feature>
<dbReference type="FunFam" id="2.60.40.2130:FF:000002">
    <property type="entry name" value="Putative Spondin-1"/>
    <property type="match status" value="1"/>
</dbReference>
<dbReference type="SUPFAM" id="SSF82895">
    <property type="entry name" value="TSP-1 type 1 repeat"/>
    <property type="match status" value="4"/>
</dbReference>
<evidence type="ECO:0000256" key="1">
    <source>
        <dbReference type="ARBA" id="ARBA00004498"/>
    </source>
</evidence>
<name>A0A9N9QKX8_9CUCU</name>
<keyword evidence="17" id="KW-1185">Reference proteome</keyword>
<dbReference type="PROSITE" id="PS50279">
    <property type="entry name" value="BPTI_KUNITZ_2"/>
    <property type="match status" value="1"/>
</dbReference>